<gene>
    <name evidence="1" type="ORF">LFYK43_10150</name>
</gene>
<evidence type="ECO:0008006" key="3">
    <source>
        <dbReference type="Google" id="ProtNLM"/>
    </source>
</evidence>
<reference evidence="1 2" key="1">
    <citation type="journal article" date="2019" name="Int. J. Syst. Evol. Microbiol.">
        <title>Lactobacillus salitolerans sp. nov., a novel lactic acid bacterium isolated from spent mushroom substrates.</title>
        <authorList>
            <person name="Tohno M."/>
            <person name="Tanizawa Y."/>
            <person name="Kojima Y."/>
            <person name="Sakamoto M."/>
            <person name="Nakamura Y."/>
            <person name="Ohkuma M."/>
            <person name="Kobayashi H."/>
        </authorList>
    </citation>
    <scope>NUCLEOTIDE SEQUENCE [LARGE SCALE GENOMIC DNA]</scope>
    <source>
        <strain evidence="1 2">YK43</strain>
    </source>
</reference>
<dbReference type="Pfam" id="PF11148">
    <property type="entry name" value="DUF2922"/>
    <property type="match status" value="1"/>
</dbReference>
<protein>
    <recommendedName>
        <fullName evidence="3">DUF2922 domain-containing protein</fullName>
    </recommendedName>
</protein>
<keyword evidence="2" id="KW-1185">Reference proteome</keyword>
<sequence length="75" mass="8239">MKSLDLIFRSGVNGNLRHLKLADVKSNLDADAVKAAMQTIIDAKIFVDKDGALLYATPASAVYIDEEDLVLFEEK</sequence>
<dbReference type="AlphaFoldDB" id="A0A401ISQ7"/>
<comment type="caution">
    <text evidence="1">The sequence shown here is derived from an EMBL/GenBank/DDBJ whole genome shotgun (WGS) entry which is preliminary data.</text>
</comment>
<dbReference type="Proteomes" id="UP000286848">
    <property type="component" value="Unassembled WGS sequence"/>
</dbReference>
<proteinExistence type="predicted"/>
<dbReference type="InterPro" id="IPR021321">
    <property type="entry name" value="DUF2922"/>
</dbReference>
<organism evidence="1 2">
    <name type="scientific">Ligilactobacillus salitolerans</name>
    <dbReference type="NCBI Taxonomy" id="1808352"/>
    <lineage>
        <taxon>Bacteria</taxon>
        <taxon>Bacillati</taxon>
        <taxon>Bacillota</taxon>
        <taxon>Bacilli</taxon>
        <taxon>Lactobacillales</taxon>
        <taxon>Lactobacillaceae</taxon>
        <taxon>Ligilactobacillus</taxon>
    </lineage>
</organism>
<evidence type="ECO:0000313" key="2">
    <source>
        <dbReference type="Proteomes" id="UP000286848"/>
    </source>
</evidence>
<dbReference type="OrthoDB" id="9795264at2"/>
<evidence type="ECO:0000313" key="1">
    <source>
        <dbReference type="EMBL" id="GBG94556.1"/>
    </source>
</evidence>
<dbReference type="EMBL" id="BFFP01000013">
    <property type="protein sequence ID" value="GBG94556.1"/>
    <property type="molecule type" value="Genomic_DNA"/>
</dbReference>
<name>A0A401ISQ7_9LACO</name>
<dbReference type="RefSeq" id="WP_124976067.1">
    <property type="nucleotide sequence ID" value="NZ_BFFP01000013.1"/>
</dbReference>
<accession>A0A401ISQ7</accession>